<evidence type="ECO:0000256" key="5">
    <source>
        <dbReference type="ARBA" id="ARBA00022840"/>
    </source>
</evidence>
<keyword evidence="5" id="KW-0067">ATP-binding</keyword>
<keyword evidence="14" id="KW-1185">Reference proteome</keyword>
<dbReference type="EnsemblProtists" id="EOD31631">
    <property type="protein sequence ID" value="EOD31631"/>
    <property type="gene ID" value="EMIHUDRAFT_456253"/>
</dbReference>
<evidence type="ECO:0000256" key="7">
    <source>
        <dbReference type="ARBA" id="ARBA00023146"/>
    </source>
</evidence>
<keyword evidence="10" id="KW-0175">Coiled coil</keyword>
<dbReference type="HOGENOM" id="CLU_008255_6_0_1"/>
<dbReference type="GeneID" id="17276905"/>
<organism evidence="13 14">
    <name type="scientific">Emiliania huxleyi (strain CCMP1516)</name>
    <dbReference type="NCBI Taxonomy" id="280463"/>
    <lineage>
        <taxon>Eukaryota</taxon>
        <taxon>Haptista</taxon>
        <taxon>Haptophyta</taxon>
        <taxon>Prymnesiophyceae</taxon>
        <taxon>Isochrysidales</taxon>
        <taxon>Noelaerhabdaceae</taxon>
        <taxon>Emiliania</taxon>
    </lineage>
</organism>
<dbReference type="GO" id="GO:0004824">
    <property type="term" value="F:lysine-tRNA ligase activity"/>
    <property type="evidence" value="ECO:0007669"/>
    <property type="project" value="UniProtKB-EC"/>
</dbReference>
<dbReference type="KEGG" id="ehx:EMIHUDRAFT_456253"/>
<dbReference type="Pfam" id="PF00152">
    <property type="entry name" value="tRNA-synt_2"/>
    <property type="match status" value="2"/>
</dbReference>
<dbReference type="InterPro" id="IPR009068">
    <property type="entry name" value="uS15_NS1_RNA-bd_sf"/>
</dbReference>
<dbReference type="InterPro" id="IPR045864">
    <property type="entry name" value="aa-tRNA-synth_II/BPL/LPL"/>
</dbReference>
<keyword evidence="7" id="KW-0030">Aminoacyl-tRNA synthetase</keyword>
<evidence type="ECO:0000256" key="10">
    <source>
        <dbReference type="SAM" id="Coils"/>
    </source>
</evidence>
<dbReference type="InterPro" id="IPR000738">
    <property type="entry name" value="WHEP-TRS_dom"/>
</dbReference>
<evidence type="ECO:0000256" key="2">
    <source>
        <dbReference type="ARBA" id="ARBA00022598"/>
    </source>
</evidence>
<dbReference type="RefSeq" id="XP_005784060.1">
    <property type="nucleotide sequence ID" value="XM_005784003.1"/>
</dbReference>
<keyword evidence="3" id="KW-0479">Metal-binding</keyword>
<feature type="domain" description="Aminoacyl-transfer RNA synthetases class-II family profile" evidence="11">
    <location>
        <begin position="224"/>
        <end position="483"/>
    </location>
</feature>
<accession>A0A0D3K796</accession>
<dbReference type="GO" id="GO:0006430">
    <property type="term" value="P:lysyl-tRNA aminoacylation"/>
    <property type="evidence" value="ECO:0007669"/>
    <property type="project" value="InterPro"/>
</dbReference>
<dbReference type="Pfam" id="PF01336">
    <property type="entry name" value="tRNA_anti-codon"/>
    <property type="match status" value="1"/>
</dbReference>
<dbReference type="Gene3D" id="1.10.287.10">
    <property type="entry name" value="S15/NS1, RNA-binding"/>
    <property type="match status" value="1"/>
</dbReference>
<dbReference type="GO" id="GO:0046872">
    <property type="term" value="F:metal ion binding"/>
    <property type="evidence" value="ECO:0007669"/>
    <property type="project" value="UniProtKB-KW"/>
</dbReference>
<feature type="domain" description="WHEP-TRS" evidence="12">
    <location>
        <begin position="27"/>
        <end position="84"/>
    </location>
</feature>
<protein>
    <recommendedName>
        <fullName evidence="1">lysine--tRNA ligase</fullName>
        <ecNumber evidence="1">6.1.1.6</ecNumber>
    </recommendedName>
    <alternativeName>
        <fullName evidence="8">Lysyl-tRNA synthetase</fullName>
    </alternativeName>
</protein>
<dbReference type="Gene3D" id="3.30.930.10">
    <property type="entry name" value="Bira Bifunctional Protein, Domain 2"/>
    <property type="match status" value="2"/>
</dbReference>
<dbReference type="AlphaFoldDB" id="A0A0D3K796"/>
<dbReference type="InterPro" id="IPR004364">
    <property type="entry name" value="Aa-tRNA-synt_II"/>
</dbReference>
<sequence length="491" mass="53221">MLLLRTLLPAAVSSRCCRLVPPLAALASASPADAAAAQGEVVRELKAAAERDEAAIKAAVERLLALKAQLPAPAQAVAAGGHTPYAYSFAPTHSSAAFAEAFDSLSPGAEDASAEVALCGRVMTKRSFGKLAFFTVQDGEGTFQLYLDKKRLGAAFRPFLDATDGGGFGGVKRTDKGELSVLATLLTKALRPLPDKWKGLADVNKRYRQRYLDMIVNPRVRATFAARARITAYLRRYLDERGFLEIETPCLNAQPGGAEAKPFETYHNALGLDLTLRIATELYLKRLVIGGVERVYELGRIFRNEGISTRHNPEFTSIELYQAYADYEAHDRPPGELVAGAARHVAGGTSVEYQGASIDLAPPWRRVTMAELELCEPELVQPTFVLDHPTEERFELFAVGRELANAFSELTDPVDQRARFEAQAAKKAAGDEEACGVDEDFLTALEHGMPPTGGLGIGIDRLVMLLTDSPSIKDVIAFPLLRPEGQPAPKE</sequence>
<proteinExistence type="inferred from homology"/>
<feature type="coiled-coil region" evidence="10">
    <location>
        <begin position="42"/>
        <end position="69"/>
    </location>
</feature>
<dbReference type="InterPro" id="IPR012340">
    <property type="entry name" value="NA-bd_OB-fold"/>
</dbReference>
<evidence type="ECO:0000259" key="12">
    <source>
        <dbReference type="PROSITE" id="PS51185"/>
    </source>
</evidence>
<reference evidence="14" key="1">
    <citation type="journal article" date="2013" name="Nature">
        <title>Pan genome of the phytoplankton Emiliania underpins its global distribution.</title>
        <authorList>
            <person name="Read B.A."/>
            <person name="Kegel J."/>
            <person name="Klute M.J."/>
            <person name="Kuo A."/>
            <person name="Lefebvre S.C."/>
            <person name="Maumus F."/>
            <person name="Mayer C."/>
            <person name="Miller J."/>
            <person name="Monier A."/>
            <person name="Salamov A."/>
            <person name="Young J."/>
            <person name="Aguilar M."/>
            <person name="Claverie J.M."/>
            <person name="Frickenhaus S."/>
            <person name="Gonzalez K."/>
            <person name="Herman E.K."/>
            <person name="Lin Y.C."/>
            <person name="Napier J."/>
            <person name="Ogata H."/>
            <person name="Sarno A.F."/>
            <person name="Shmutz J."/>
            <person name="Schroeder D."/>
            <person name="de Vargas C."/>
            <person name="Verret F."/>
            <person name="von Dassow P."/>
            <person name="Valentin K."/>
            <person name="Van de Peer Y."/>
            <person name="Wheeler G."/>
            <person name="Dacks J.B."/>
            <person name="Delwiche C.F."/>
            <person name="Dyhrman S.T."/>
            <person name="Glockner G."/>
            <person name="John U."/>
            <person name="Richards T."/>
            <person name="Worden A.Z."/>
            <person name="Zhang X."/>
            <person name="Grigoriev I.V."/>
            <person name="Allen A.E."/>
            <person name="Bidle K."/>
            <person name="Borodovsky M."/>
            <person name="Bowler C."/>
            <person name="Brownlee C."/>
            <person name="Cock J.M."/>
            <person name="Elias M."/>
            <person name="Gladyshev V.N."/>
            <person name="Groth M."/>
            <person name="Guda C."/>
            <person name="Hadaegh A."/>
            <person name="Iglesias-Rodriguez M.D."/>
            <person name="Jenkins J."/>
            <person name="Jones B.M."/>
            <person name="Lawson T."/>
            <person name="Leese F."/>
            <person name="Lindquist E."/>
            <person name="Lobanov A."/>
            <person name="Lomsadze A."/>
            <person name="Malik S.B."/>
            <person name="Marsh M.E."/>
            <person name="Mackinder L."/>
            <person name="Mock T."/>
            <person name="Mueller-Roeber B."/>
            <person name="Pagarete A."/>
            <person name="Parker M."/>
            <person name="Probert I."/>
            <person name="Quesneville H."/>
            <person name="Raines C."/>
            <person name="Rensing S.A."/>
            <person name="Riano-Pachon D.M."/>
            <person name="Richier S."/>
            <person name="Rokitta S."/>
            <person name="Shiraiwa Y."/>
            <person name="Soanes D.M."/>
            <person name="van der Giezen M."/>
            <person name="Wahlund T.M."/>
            <person name="Williams B."/>
            <person name="Wilson W."/>
            <person name="Wolfe G."/>
            <person name="Wurch L.L."/>
        </authorList>
    </citation>
    <scope>NUCLEOTIDE SEQUENCE</scope>
</reference>
<name>A0A0D3K796_EMIH1</name>
<dbReference type="PANTHER" id="PTHR42918">
    <property type="entry name" value="LYSYL-TRNA SYNTHETASE"/>
    <property type="match status" value="1"/>
</dbReference>
<evidence type="ECO:0000313" key="13">
    <source>
        <dbReference type="EnsemblProtists" id="EOD31631"/>
    </source>
</evidence>
<dbReference type="STRING" id="2903.R1F8A9"/>
<dbReference type="HAMAP" id="MF_00252">
    <property type="entry name" value="Lys_tRNA_synth_class2"/>
    <property type="match status" value="1"/>
</dbReference>
<dbReference type="eggNOG" id="KOG1885">
    <property type="taxonomic scope" value="Eukaryota"/>
</dbReference>
<dbReference type="InterPro" id="IPR044136">
    <property type="entry name" value="Lys-tRNA-ligase_II_N"/>
</dbReference>
<dbReference type="SUPFAM" id="SSF47060">
    <property type="entry name" value="S15/NS1 RNA-binding domain"/>
    <property type="match status" value="1"/>
</dbReference>
<evidence type="ECO:0000256" key="9">
    <source>
        <dbReference type="ARBA" id="ARBA00048573"/>
    </source>
</evidence>
<keyword evidence="2" id="KW-0436">Ligase</keyword>
<evidence type="ECO:0000256" key="1">
    <source>
        <dbReference type="ARBA" id="ARBA00013166"/>
    </source>
</evidence>
<dbReference type="InterPro" id="IPR018149">
    <property type="entry name" value="Lys-tRNA-synth_II_C"/>
</dbReference>
<dbReference type="PROSITE" id="PS50862">
    <property type="entry name" value="AA_TRNA_LIGASE_II"/>
    <property type="match status" value="1"/>
</dbReference>
<evidence type="ECO:0000256" key="4">
    <source>
        <dbReference type="ARBA" id="ARBA00022741"/>
    </source>
</evidence>
<dbReference type="InterPro" id="IPR006195">
    <property type="entry name" value="aa-tRNA-synth_II"/>
</dbReference>
<dbReference type="SUPFAM" id="SSF55681">
    <property type="entry name" value="Class II aaRS and biotin synthetases"/>
    <property type="match status" value="1"/>
</dbReference>
<evidence type="ECO:0000313" key="14">
    <source>
        <dbReference type="Proteomes" id="UP000013827"/>
    </source>
</evidence>
<dbReference type="PaxDb" id="2903-EOD31631"/>
<dbReference type="Gene3D" id="2.40.50.140">
    <property type="entry name" value="Nucleic acid-binding proteins"/>
    <property type="match status" value="1"/>
</dbReference>
<dbReference type="GO" id="GO:0005524">
    <property type="term" value="F:ATP binding"/>
    <property type="evidence" value="ECO:0007669"/>
    <property type="project" value="UniProtKB-KW"/>
</dbReference>
<evidence type="ECO:0000259" key="11">
    <source>
        <dbReference type="PROSITE" id="PS50862"/>
    </source>
</evidence>
<keyword evidence="6" id="KW-0648">Protein biosynthesis</keyword>
<dbReference type="Pfam" id="PF00458">
    <property type="entry name" value="WHEP-TRS"/>
    <property type="match status" value="1"/>
</dbReference>
<dbReference type="CDD" id="cd00775">
    <property type="entry name" value="LysRS_core"/>
    <property type="match status" value="1"/>
</dbReference>
<dbReference type="CDD" id="cd04322">
    <property type="entry name" value="LysRS_N"/>
    <property type="match status" value="1"/>
</dbReference>
<dbReference type="Proteomes" id="UP000013827">
    <property type="component" value="Unassembled WGS sequence"/>
</dbReference>
<dbReference type="EC" id="6.1.1.6" evidence="1"/>
<comment type="catalytic activity">
    <reaction evidence="9">
        <text>tRNA(Lys) + L-lysine + ATP = L-lysyl-tRNA(Lys) + AMP + diphosphate</text>
        <dbReference type="Rhea" id="RHEA:20792"/>
        <dbReference type="Rhea" id="RHEA-COMP:9696"/>
        <dbReference type="Rhea" id="RHEA-COMP:9697"/>
        <dbReference type="ChEBI" id="CHEBI:30616"/>
        <dbReference type="ChEBI" id="CHEBI:32551"/>
        <dbReference type="ChEBI" id="CHEBI:33019"/>
        <dbReference type="ChEBI" id="CHEBI:78442"/>
        <dbReference type="ChEBI" id="CHEBI:78529"/>
        <dbReference type="ChEBI" id="CHEBI:456215"/>
        <dbReference type="EC" id="6.1.1.6"/>
    </reaction>
</comment>
<dbReference type="PANTHER" id="PTHR42918:SF15">
    <property type="entry name" value="LYSINE--TRNA LIGASE, CHLOROPLASTIC_MITOCHONDRIAL"/>
    <property type="match status" value="1"/>
</dbReference>
<evidence type="ECO:0000256" key="6">
    <source>
        <dbReference type="ARBA" id="ARBA00022917"/>
    </source>
</evidence>
<dbReference type="OMA" id="MQERHVD"/>
<dbReference type="GO" id="GO:0005829">
    <property type="term" value="C:cytosol"/>
    <property type="evidence" value="ECO:0007669"/>
    <property type="project" value="TreeGrafter"/>
</dbReference>
<evidence type="ECO:0000256" key="3">
    <source>
        <dbReference type="ARBA" id="ARBA00022723"/>
    </source>
</evidence>
<dbReference type="SMART" id="SM00991">
    <property type="entry name" value="WHEP-TRS"/>
    <property type="match status" value="1"/>
</dbReference>
<dbReference type="InterPro" id="IPR002313">
    <property type="entry name" value="Lys-tRNA-ligase_II"/>
</dbReference>
<evidence type="ECO:0000256" key="8">
    <source>
        <dbReference type="ARBA" id="ARBA00030563"/>
    </source>
</evidence>
<dbReference type="SUPFAM" id="SSF50249">
    <property type="entry name" value="Nucleic acid-binding proteins"/>
    <property type="match status" value="1"/>
</dbReference>
<dbReference type="GO" id="GO:0000049">
    <property type="term" value="F:tRNA binding"/>
    <property type="evidence" value="ECO:0007669"/>
    <property type="project" value="TreeGrafter"/>
</dbReference>
<reference evidence="13" key="2">
    <citation type="submission" date="2024-10" db="UniProtKB">
        <authorList>
            <consortium name="EnsemblProtists"/>
        </authorList>
    </citation>
    <scope>IDENTIFICATION</scope>
</reference>
<dbReference type="PRINTS" id="PR00982">
    <property type="entry name" value="TRNASYNTHLYS"/>
</dbReference>
<dbReference type="InterPro" id="IPR004365">
    <property type="entry name" value="NA-bd_OB_tRNA"/>
</dbReference>
<dbReference type="PROSITE" id="PS51185">
    <property type="entry name" value="WHEP_TRS_2"/>
    <property type="match status" value="1"/>
</dbReference>
<keyword evidence="4" id="KW-0547">Nucleotide-binding</keyword>